<dbReference type="Proteomes" id="UP000537204">
    <property type="component" value="Unassembled WGS sequence"/>
</dbReference>
<dbReference type="SUPFAM" id="SSF51735">
    <property type="entry name" value="NAD(P)-binding Rossmann-fold domains"/>
    <property type="match status" value="1"/>
</dbReference>
<evidence type="ECO:0000313" key="3">
    <source>
        <dbReference type="Proteomes" id="UP000537204"/>
    </source>
</evidence>
<sequence>MLEEASLNDIQSFIYSSTTSTFGDMLKPKSGDPAIWITEKTPSIPKNIYGVTKLAAEDLCNLFYRNNNLPCIVLKIARFFQEEDDDIGVSSSYDDLNSKANELLYRRVDIEDAAMAHILAMVKAPSLGFNKYVISATSPFSKDDLSELNIDAPSVVLKKYPNYKDIYEKKGWKMFPKIDRVYVNSEAIKDLDWNPKYNFQYVLDCLKQNKDYRSQLSIDVGVKAY</sequence>
<proteinExistence type="predicted"/>
<evidence type="ECO:0000313" key="2">
    <source>
        <dbReference type="EMBL" id="MBB5638886.1"/>
    </source>
</evidence>
<dbReference type="InterPro" id="IPR036291">
    <property type="entry name" value="NAD(P)-bd_dom_sf"/>
</dbReference>
<reference evidence="2 3" key="1">
    <citation type="submission" date="2020-08" db="EMBL/GenBank/DDBJ databases">
        <title>Genomic Encyclopedia of Type Strains, Phase IV (KMG-V): Genome sequencing to study the core and pangenomes of soil and plant-associated prokaryotes.</title>
        <authorList>
            <person name="Whitman W."/>
        </authorList>
    </citation>
    <scope>NUCLEOTIDE SEQUENCE [LARGE SCALE GENOMIC DNA]</scope>
    <source>
        <strain evidence="2 3">S3M1</strain>
    </source>
</reference>
<dbReference type="Pfam" id="PF01370">
    <property type="entry name" value="Epimerase"/>
    <property type="match status" value="1"/>
</dbReference>
<comment type="caution">
    <text evidence="2">The sequence shown here is derived from an EMBL/GenBank/DDBJ whole genome shotgun (WGS) entry which is preliminary data.</text>
</comment>
<name>A0A7W9E195_9SPHI</name>
<gene>
    <name evidence="2" type="ORF">HDE68_004821</name>
</gene>
<protein>
    <submittedName>
        <fullName evidence="2">Nucleoside-diphosphate-sugar epimerase</fullName>
    </submittedName>
</protein>
<dbReference type="InterPro" id="IPR001509">
    <property type="entry name" value="Epimerase_deHydtase"/>
</dbReference>
<dbReference type="RefSeq" id="WP_260171850.1">
    <property type="nucleotide sequence ID" value="NZ_JACHCE010000010.1"/>
</dbReference>
<dbReference type="EMBL" id="JACHCE010000010">
    <property type="protein sequence ID" value="MBB5638886.1"/>
    <property type="molecule type" value="Genomic_DNA"/>
</dbReference>
<dbReference type="AlphaFoldDB" id="A0A7W9E195"/>
<dbReference type="Gene3D" id="3.40.50.720">
    <property type="entry name" value="NAD(P)-binding Rossmann-like Domain"/>
    <property type="match status" value="1"/>
</dbReference>
<accession>A0A7W9E195</accession>
<evidence type="ECO:0000259" key="1">
    <source>
        <dbReference type="Pfam" id="PF01370"/>
    </source>
</evidence>
<feature type="domain" description="NAD-dependent epimerase/dehydratase" evidence="1">
    <location>
        <begin position="1"/>
        <end position="83"/>
    </location>
</feature>
<organism evidence="2 3">
    <name type="scientific">Pedobacter cryoconitis</name>
    <dbReference type="NCBI Taxonomy" id="188932"/>
    <lineage>
        <taxon>Bacteria</taxon>
        <taxon>Pseudomonadati</taxon>
        <taxon>Bacteroidota</taxon>
        <taxon>Sphingobacteriia</taxon>
        <taxon>Sphingobacteriales</taxon>
        <taxon>Sphingobacteriaceae</taxon>
        <taxon>Pedobacter</taxon>
    </lineage>
</organism>